<dbReference type="InterPro" id="IPR027417">
    <property type="entry name" value="P-loop_NTPase"/>
</dbReference>
<dbReference type="Proteomes" id="UP000094626">
    <property type="component" value="Chromosome"/>
</dbReference>
<organism evidence="1 2">
    <name type="scientific">Novosphingobium resinovorum</name>
    <dbReference type="NCBI Taxonomy" id="158500"/>
    <lineage>
        <taxon>Bacteria</taxon>
        <taxon>Pseudomonadati</taxon>
        <taxon>Pseudomonadota</taxon>
        <taxon>Alphaproteobacteria</taxon>
        <taxon>Sphingomonadales</taxon>
        <taxon>Sphingomonadaceae</taxon>
        <taxon>Novosphingobium</taxon>
    </lineage>
</organism>
<sequence length="288" mass="30924">MTPSAERVAGAARHWLEAPRHGPLILGLCGSQGSGKSTLAEALKSALEAEGRRVAVLSLDDLYLGRDARARLARTVHPLFATRGVPGTHDTARGVALIDAIRAGEPVTLPRFDKARDEPAPQGDGVPADLDLLIFEGWCVGARPQDAGALAVPVNALELEEDPQGTWRGHVNAALAGPYADLFARIDRLVLLAAPGFEVVRGWRGQQEDALRAREAEGTQVMDEAALDRFVQHYERLTRHILIEMPQRADLVLRLAADRSLVSAFQAERITACTAPARRRGAVASGPA</sequence>
<reference evidence="2" key="1">
    <citation type="journal article" date="2017" name="J. Biotechnol.">
        <title>Complete genome sequence of Novosphingobium resinovorum SA1, a versatile xenobiotic-degrading bacterium capable of utilizing sulfanilic acid.</title>
        <authorList>
            <person name="Hegedus B."/>
            <person name="Kos P.B."/>
            <person name="Balint B."/>
            <person name="Maroti G."/>
            <person name="Gan H.M."/>
            <person name="Perei K."/>
            <person name="Rakhely G."/>
        </authorList>
    </citation>
    <scope>NUCLEOTIDE SEQUENCE [LARGE SCALE GENOMIC DNA]</scope>
    <source>
        <strain evidence="2">SA1</strain>
    </source>
</reference>
<dbReference type="Gene3D" id="3.40.50.300">
    <property type="entry name" value="P-loop containing nucleotide triphosphate hydrolases"/>
    <property type="match status" value="1"/>
</dbReference>
<dbReference type="AlphaFoldDB" id="A0A1D7ZZS4"/>
<dbReference type="EMBL" id="CP017075">
    <property type="protein sequence ID" value="AOR75364.1"/>
    <property type="molecule type" value="Genomic_DNA"/>
</dbReference>
<evidence type="ECO:0000313" key="2">
    <source>
        <dbReference type="Proteomes" id="UP000094626"/>
    </source>
</evidence>
<dbReference type="KEGG" id="nre:BES08_00260"/>
<proteinExistence type="predicted"/>
<dbReference type="GO" id="GO:0016301">
    <property type="term" value="F:kinase activity"/>
    <property type="evidence" value="ECO:0007669"/>
    <property type="project" value="UniProtKB-KW"/>
</dbReference>
<keyword evidence="1" id="KW-0808">Transferase</keyword>
<dbReference type="RefSeq" id="WP_069707358.1">
    <property type="nucleotide sequence ID" value="NZ_CP017075.1"/>
</dbReference>
<dbReference type="PANTHER" id="PTHR10285">
    <property type="entry name" value="URIDINE KINASE"/>
    <property type="match status" value="1"/>
</dbReference>
<keyword evidence="2" id="KW-1185">Reference proteome</keyword>
<name>A0A1D7ZZS4_9SPHN</name>
<dbReference type="Pfam" id="PF03308">
    <property type="entry name" value="MeaB"/>
    <property type="match status" value="1"/>
</dbReference>
<dbReference type="SUPFAM" id="SSF52540">
    <property type="entry name" value="P-loop containing nucleoside triphosphate hydrolases"/>
    <property type="match status" value="1"/>
</dbReference>
<accession>A0A1D7ZZS4</accession>
<evidence type="ECO:0000313" key="1">
    <source>
        <dbReference type="EMBL" id="AOR75364.1"/>
    </source>
</evidence>
<gene>
    <name evidence="1" type="ORF">BES08_00260</name>
</gene>
<keyword evidence="1" id="KW-0418">Kinase</keyword>
<protein>
    <submittedName>
        <fullName evidence="1">Kinase</fullName>
    </submittedName>
</protein>
<dbReference type="OrthoDB" id="455474at2"/>